<reference evidence="2" key="2">
    <citation type="submission" date="2022-10" db="EMBL/GenBank/DDBJ databases">
        <title>Human gut microbiome strain richness.</title>
        <authorList>
            <person name="Chen-Liaw A."/>
        </authorList>
    </citation>
    <scope>NUCLEOTIDE SEQUENCE</scope>
    <source>
        <strain evidence="2">1001713st2_A4_1001713B170214_170313</strain>
    </source>
</reference>
<dbReference type="PANTHER" id="PTHR32385:SF15">
    <property type="entry name" value="INOSITOL PHOSPHOCERAMIDE MANNOSYLTRANSFERASE 1"/>
    <property type="match status" value="1"/>
</dbReference>
<dbReference type="GO" id="GO:0016020">
    <property type="term" value="C:membrane"/>
    <property type="evidence" value="ECO:0007669"/>
    <property type="project" value="GOC"/>
</dbReference>
<evidence type="ECO:0000313" key="6">
    <source>
        <dbReference type="Proteomes" id="UP000260795"/>
    </source>
</evidence>
<dbReference type="GO" id="GO:0051999">
    <property type="term" value="P:mannosyl-inositol phosphorylceramide biosynthetic process"/>
    <property type="evidence" value="ECO:0007669"/>
    <property type="project" value="TreeGrafter"/>
</dbReference>
<dbReference type="EMBL" id="QSTL01000001">
    <property type="protein sequence ID" value="RGM59078.1"/>
    <property type="molecule type" value="Genomic_DNA"/>
</dbReference>
<sequence>MIPKIIHYCWFGGKEMPPLVQKCIKSWKEHLPDYEFKLWNEENFDINSSEWCKGAYENKKYAFVADYVRLIALYKNGGIYLDTDEKMEKSLNPFVEKDIAFMGFEDGKVLSMGVMGFPPKHHIIAELLEYYNQPFSMDIITQNTSNVVIVTNYLAEKYRLKTDNSEQLIGDVHIYPRTYFNAMDFFGNWDKTSNTTTVHLYMGSWLPDEAKQKLDRRKKWYWKLSKWIWVHIGLQKLKKCITTNLNRKALHNY</sequence>
<evidence type="ECO:0000256" key="1">
    <source>
        <dbReference type="ARBA" id="ARBA00022679"/>
    </source>
</evidence>
<dbReference type="EMBL" id="JAQNSG010000007">
    <property type="protein sequence ID" value="MDC1880186.1"/>
    <property type="molecule type" value="Genomic_DNA"/>
</dbReference>
<evidence type="ECO:0000313" key="2">
    <source>
        <dbReference type="EMBL" id="MDC1880186.1"/>
    </source>
</evidence>
<gene>
    <name evidence="5" type="ORF">DWW83_12590</name>
    <name evidence="4" type="ORF">DXC07_02725</name>
    <name evidence="3" type="ORF">DXC80_18990</name>
    <name evidence="2" type="ORF">POZ24_09105</name>
</gene>
<dbReference type="InterPro" id="IPR007577">
    <property type="entry name" value="GlycoTrfase_DXD_sugar-bd_CS"/>
</dbReference>
<dbReference type="InterPro" id="IPR051706">
    <property type="entry name" value="Glycosyltransferase_domain"/>
</dbReference>
<dbReference type="InterPro" id="IPR029044">
    <property type="entry name" value="Nucleotide-diphossugar_trans"/>
</dbReference>
<accession>A0A173YQ95</accession>
<evidence type="ECO:0000313" key="3">
    <source>
        <dbReference type="EMBL" id="RGL08308.1"/>
    </source>
</evidence>
<keyword evidence="1 4" id="KW-0808">Transferase</keyword>
<dbReference type="Proteomes" id="UP000284022">
    <property type="component" value="Unassembled WGS sequence"/>
</dbReference>
<comment type="caution">
    <text evidence="4">The sequence shown here is derived from an EMBL/GenBank/DDBJ whole genome shotgun (WGS) entry which is preliminary data.</text>
</comment>
<organism evidence="4 7">
    <name type="scientific">Bacteroides uniformis</name>
    <dbReference type="NCBI Taxonomy" id="820"/>
    <lineage>
        <taxon>Bacteria</taxon>
        <taxon>Pseudomonadati</taxon>
        <taxon>Bacteroidota</taxon>
        <taxon>Bacteroidia</taxon>
        <taxon>Bacteroidales</taxon>
        <taxon>Bacteroidaceae</taxon>
        <taxon>Bacteroides</taxon>
    </lineage>
</organism>
<proteinExistence type="predicted"/>
<dbReference type="Proteomes" id="UP000260795">
    <property type="component" value="Unassembled WGS sequence"/>
</dbReference>
<evidence type="ECO:0000313" key="5">
    <source>
        <dbReference type="EMBL" id="RGU39010.1"/>
    </source>
</evidence>
<protein>
    <submittedName>
        <fullName evidence="4">Glycosyl transferase</fullName>
    </submittedName>
    <submittedName>
        <fullName evidence="2">Glycosyltransferase</fullName>
    </submittedName>
</protein>
<dbReference type="EMBL" id="QSRK01000045">
    <property type="protein sequence ID" value="RGL08308.1"/>
    <property type="molecule type" value="Genomic_DNA"/>
</dbReference>
<evidence type="ECO:0000313" key="8">
    <source>
        <dbReference type="Proteomes" id="UP000284022"/>
    </source>
</evidence>
<dbReference type="GO" id="GO:0000030">
    <property type="term" value="F:mannosyltransferase activity"/>
    <property type="evidence" value="ECO:0007669"/>
    <property type="project" value="TreeGrafter"/>
</dbReference>
<dbReference type="EMBL" id="QRXV01000012">
    <property type="protein sequence ID" value="RGU39010.1"/>
    <property type="molecule type" value="Genomic_DNA"/>
</dbReference>
<dbReference type="AlphaFoldDB" id="A0A173YQ95"/>
<dbReference type="SUPFAM" id="SSF53448">
    <property type="entry name" value="Nucleotide-diphospho-sugar transferases"/>
    <property type="match status" value="1"/>
</dbReference>
<dbReference type="RefSeq" id="WP_005827983.1">
    <property type="nucleotide sequence ID" value="NZ_BQNO01000001.1"/>
</dbReference>
<reference evidence="6 7" key="1">
    <citation type="submission" date="2018-08" db="EMBL/GenBank/DDBJ databases">
        <title>A genome reference for cultivated species of the human gut microbiota.</title>
        <authorList>
            <person name="Zou Y."/>
            <person name="Xue W."/>
            <person name="Luo G."/>
        </authorList>
    </citation>
    <scope>NUCLEOTIDE SEQUENCE [LARGE SCALE GENOMIC DNA]</scope>
    <source>
        <strain evidence="5 8">AF17-20</strain>
        <strain evidence="4 7">OM07-9</strain>
        <strain evidence="3 6">TF08-13</strain>
    </source>
</reference>
<dbReference type="GeneID" id="99751712"/>
<dbReference type="Pfam" id="PF04488">
    <property type="entry name" value="Gly_transf_sug"/>
    <property type="match status" value="1"/>
</dbReference>
<dbReference type="Proteomes" id="UP000261295">
    <property type="component" value="Unassembled WGS sequence"/>
</dbReference>
<dbReference type="PANTHER" id="PTHR32385">
    <property type="entry name" value="MANNOSYL PHOSPHORYLINOSITOL CERAMIDE SYNTHASE"/>
    <property type="match status" value="1"/>
</dbReference>
<evidence type="ECO:0000313" key="7">
    <source>
        <dbReference type="Proteomes" id="UP000261295"/>
    </source>
</evidence>
<dbReference type="Gene3D" id="3.90.550.20">
    <property type="match status" value="1"/>
</dbReference>
<evidence type="ECO:0000313" key="4">
    <source>
        <dbReference type="EMBL" id="RGM59078.1"/>
    </source>
</evidence>
<name>A0A173YQ95_BACUN</name>
<dbReference type="Proteomes" id="UP001213309">
    <property type="component" value="Unassembled WGS sequence"/>
</dbReference>